<proteinExistence type="inferred from homology"/>
<protein>
    <submittedName>
        <fullName evidence="4">FAD/FMN-containing protein</fullName>
    </submittedName>
</protein>
<evidence type="ECO:0000259" key="3">
    <source>
        <dbReference type="PROSITE" id="PS51387"/>
    </source>
</evidence>
<sequence>MKYSNPLFALPLLPPLISGYHRQRCAFGDACWPSPEQWASFNSSISGRLISSFPSAAVCHREHYDKQLCHTATSNWTKSFWRTSQVGAYAAIAWELGQDQCFINTTIDAPCGPGLVAHYSVAAQNITDIQAAVKFADYNDLYLVIKNTGHDHLGRSSGKGAFTIWTHNIKGREWYDAFVPKGSPNDTKGIPAVTLQAGEQWLDVYRDAAEHNVIVVGGQARTVGAAGGWATGGGHSAFAHFYGLGVDNILEVNIVTPSGEYKTLNKYNEPEYFYAVRGGGGSAWGVITSITYKTHPNPSHIQVGYAEITTTSNSTFRAILSNAFKALPRITDAGYTGYGTGDSGYLGLIFIQPNGTNETFRSAFAPLYEIANMTNVSAQIGSFVFPTWMDFCDAFLQDPNIATNVMDTSRLLTADVLLNQTEELLNLIEDYPEMGLGFNFIGKVNPAERDNTAVHDIWKRSRALFTMSVDWPDDAPEAEKKRLKMRAVEVSGRLAEIVGPDGGTYINEANPYEPNWPESFWGEKYERLLRIKRRIDPTNLFVCNRCVGTDVVYEP</sequence>
<dbReference type="InterPro" id="IPR036318">
    <property type="entry name" value="FAD-bd_PCMH-like_sf"/>
</dbReference>
<dbReference type="EMBL" id="KV749795">
    <property type="protein sequence ID" value="OCL07741.1"/>
    <property type="molecule type" value="Genomic_DNA"/>
</dbReference>
<dbReference type="InterPro" id="IPR016166">
    <property type="entry name" value="FAD-bd_PCMH"/>
</dbReference>
<dbReference type="Proteomes" id="UP000250140">
    <property type="component" value="Unassembled WGS sequence"/>
</dbReference>
<dbReference type="Pfam" id="PF08031">
    <property type="entry name" value="BBE"/>
    <property type="match status" value="1"/>
</dbReference>
<dbReference type="InterPro" id="IPR016169">
    <property type="entry name" value="FAD-bd_PCMH_sub2"/>
</dbReference>
<organism evidence="4 5">
    <name type="scientific">Glonium stellatum</name>
    <dbReference type="NCBI Taxonomy" id="574774"/>
    <lineage>
        <taxon>Eukaryota</taxon>
        <taxon>Fungi</taxon>
        <taxon>Dikarya</taxon>
        <taxon>Ascomycota</taxon>
        <taxon>Pezizomycotina</taxon>
        <taxon>Dothideomycetes</taxon>
        <taxon>Pleosporomycetidae</taxon>
        <taxon>Gloniales</taxon>
        <taxon>Gloniaceae</taxon>
        <taxon>Glonium</taxon>
    </lineage>
</organism>
<dbReference type="InterPro" id="IPR006094">
    <property type="entry name" value="Oxid_FAD_bind_N"/>
</dbReference>
<dbReference type="AlphaFoldDB" id="A0A8E2EZG2"/>
<evidence type="ECO:0000256" key="1">
    <source>
        <dbReference type="ARBA" id="ARBA00005466"/>
    </source>
</evidence>
<reference evidence="4 5" key="1">
    <citation type="journal article" date="2016" name="Nat. Commun.">
        <title>Ectomycorrhizal ecology is imprinted in the genome of the dominant symbiotic fungus Cenococcum geophilum.</title>
        <authorList>
            <consortium name="DOE Joint Genome Institute"/>
            <person name="Peter M."/>
            <person name="Kohler A."/>
            <person name="Ohm R.A."/>
            <person name="Kuo A."/>
            <person name="Krutzmann J."/>
            <person name="Morin E."/>
            <person name="Arend M."/>
            <person name="Barry K.W."/>
            <person name="Binder M."/>
            <person name="Choi C."/>
            <person name="Clum A."/>
            <person name="Copeland A."/>
            <person name="Grisel N."/>
            <person name="Haridas S."/>
            <person name="Kipfer T."/>
            <person name="LaButti K."/>
            <person name="Lindquist E."/>
            <person name="Lipzen A."/>
            <person name="Maire R."/>
            <person name="Meier B."/>
            <person name="Mihaltcheva S."/>
            <person name="Molinier V."/>
            <person name="Murat C."/>
            <person name="Poggeler S."/>
            <person name="Quandt C.A."/>
            <person name="Sperisen C."/>
            <person name="Tritt A."/>
            <person name="Tisserant E."/>
            <person name="Crous P.W."/>
            <person name="Henrissat B."/>
            <person name="Nehls U."/>
            <person name="Egli S."/>
            <person name="Spatafora J.W."/>
            <person name="Grigoriev I.V."/>
            <person name="Martin F.M."/>
        </authorList>
    </citation>
    <scope>NUCLEOTIDE SEQUENCE [LARGE SCALE GENOMIC DNA]</scope>
    <source>
        <strain evidence="4 5">CBS 207.34</strain>
    </source>
</reference>
<dbReference type="Pfam" id="PF01565">
    <property type="entry name" value="FAD_binding_4"/>
    <property type="match status" value="1"/>
</dbReference>
<keyword evidence="5" id="KW-1185">Reference proteome</keyword>
<name>A0A8E2EZG2_9PEZI</name>
<gene>
    <name evidence="4" type="ORF">AOQ84DRAFT_432047</name>
</gene>
<evidence type="ECO:0000313" key="4">
    <source>
        <dbReference type="EMBL" id="OCL07741.1"/>
    </source>
</evidence>
<dbReference type="PROSITE" id="PS51387">
    <property type="entry name" value="FAD_PCMH"/>
    <property type="match status" value="1"/>
</dbReference>
<feature type="domain" description="FAD-binding PCMH-type" evidence="3">
    <location>
        <begin position="109"/>
        <end position="297"/>
    </location>
</feature>
<dbReference type="InterPro" id="IPR012951">
    <property type="entry name" value="BBE"/>
</dbReference>
<dbReference type="InterPro" id="IPR050432">
    <property type="entry name" value="FAD-linked_Oxidoreductases_BP"/>
</dbReference>
<dbReference type="PANTHER" id="PTHR13878">
    <property type="entry name" value="GULONOLACTONE OXIDASE"/>
    <property type="match status" value="1"/>
</dbReference>
<dbReference type="SUPFAM" id="SSF56176">
    <property type="entry name" value="FAD-binding/transporter-associated domain-like"/>
    <property type="match status" value="1"/>
</dbReference>
<comment type="similarity">
    <text evidence="1">Belongs to the oxygen-dependent FAD-linked oxidoreductase family.</text>
</comment>
<dbReference type="Gene3D" id="3.30.465.10">
    <property type="match status" value="2"/>
</dbReference>
<dbReference type="OrthoDB" id="9983560at2759"/>
<dbReference type="PANTHER" id="PTHR13878:SF91">
    <property type="entry name" value="FAD BINDING DOMAIN PROTEIN (AFU_ORTHOLOGUE AFUA_6G12070)-RELATED"/>
    <property type="match status" value="1"/>
</dbReference>
<evidence type="ECO:0000313" key="5">
    <source>
        <dbReference type="Proteomes" id="UP000250140"/>
    </source>
</evidence>
<dbReference type="GO" id="GO:0016491">
    <property type="term" value="F:oxidoreductase activity"/>
    <property type="evidence" value="ECO:0007669"/>
    <property type="project" value="UniProtKB-KW"/>
</dbReference>
<accession>A0A8E2EZG2</accession>
<evidence type="ECO:0000256" key="2">
    <source>
        <dbReference type="ARBA" id="ARBA00023002"/>
    </source>
</evidence>
<dbReference type="GO" id="GO:0071949">
    <property type="term" value="F:FAD binding"/>
    <property type="evidence" value="ECO:0007669"/>
    <property type="project" value="InterPro"/>
</dbReference>
<keyword evidence="2" id="KW-0560">Oxidoreductase</keyword>